<dbReference type="InterPro" id="IPR001387">
    <property type="entry name" value="Cro/C1-type_HTH"/>
</dbReference>
<evidence type="ECO:0000256" key="1">
    <source>
        <dbReference type="ARBA" id="ARBA00023125"/>
    </source>
</evidence>
<name>A0A919CFK7_9ACTN</name>
<protein>
    <submittedName>
        <fullName evidence="3">Transcriptional regulator</fullName>
    </submittedName>
</protein>
<feature type="domain" description="HTH cro/C1-type" evidence="2">
    <location>
        <begin position="12"/>
        <end position="66"/>
    </location>
</feature>
<dbReference type="InterPro" id="IPR010982">
    <property type="entry name" value="Lambda_DNA-bd_dom_sf"/>
</dbReference>
<dbReference type="PANTHER" id="PTHR46797:SF1">
    <property type="entry name" value="METHYLPHOSPHONATE SYNTHASE"/>
    <property type="match status" value="1"/>
</dbReference>
<evidence type="ECO:0000313" key="3">
    <source>
        <dbReference type="EMBL" id="GHD16135.1"/>
    </source>
</evidence>
<dbReference type="Proteomes" id="UP000638353">
    <property type="component" value="Unassembled WGS sequence"/>
</dbReference>
<comment type="caution">
    <text evidence="3">The sequence shown here is derived from an EMBL/GenBank/DDBJ whole genome shotgun (WGS) entry which is preliminary data.</text>
</comment>
<dbReference type="EMBL" id="BMVC01000024">
    <property type="protein sequence ID" value="GHD16135.1"/>
    <property type="molecule type" value="Genomic_DNA"/>
</dbReference>
<accession>A0A919CFK7</accession>
<dbReference type="GO" id="GO:0003700">
    <property type="term" value="F:DNA-binding transcription factor activity"/>
    <property type="evidence" value="ECO:0007669"/>
    <property type="project" value="TreeGrafter"/>
</dbReference>
<dbReference type="PROSITE" id="PS50943">
    <property type="entry name" value="HTH_CROC1"/>
    <property type="match status" value="1"/>
</dbReference>
<dbReference type="SMART" id="SM00530">
    <property type="entry name" value="HTH_XRE"/>
    <property type="match status" value="1"/>
</dbReference>
<evidence type="ECO:0000259" key="2">
    <source>
        <dbReference type="PROSITE" id="PS50943"/>
    </source>
</evidence>
<dbReference type="Pfam" id="PF13560">
    <property type="entry name" value="HTH_31"/>
    <property type="match status" value="1"/>
</dbReference>
<gene>
    <name evidence="3" type="ORF">GCM10010334_76890</name>
</gene>
<dbReference type="CDD" id="cd00093">
    <property type="entry name" value="HTH_XRE"/>
    <property type="match status" value="1"/>
</dbReference>
<dbReference type="InterPro" id="IPR050807">
    <property type="entry name" value="TransReg_Diox_bact_type"/>
</dbReference>
<evidence type="ECO:0000313" key="4">
    <source>
        <dbReference type="Proteomes" id="UP000638353"/>
    </source>
</evidence>
<dbReference type="GO" id="GO:0003677">
    <property type="term" value="F:DNA binding"/>
    <property type="evidence" value="ECO:0007669"/>
    <property type="project" value="UniProtKB-KW"/>
</dbReference>
<reference evidence="3" key="2">
    <citation type="submission" date="2020-09" db="EMBL/GenBank/DDBJ databases">
        <authorList>
            <person name="Sun Q."/>
            <person name="Ohkuma M."/>
        </authorList>
    </citation>
    <scope>NUCLEOTIDE SEQUENCE</scope>
    <source>
        <strain evidence="3">JCM 4637</strain>
    </source>
</reference>
<dbReference type="AlphaFoldDB" id="A0A919CFK7"/>
<sequence>MDLPALPLGPRIRHHRERRGRTQAVVAGLCGITEDYLSQIERGLKTPSYHVLLRLAAELEVSVAVLLDESAVPQPQTPDTAADHVVRALLGQYPTTPSGSGTAPGIGLRTRVDDLWRTWQTSPTRFTATEAVLPALIGDVEDAVRAHRRSTDPAARREILRTAADLYGLLRSYCRRAGRLDLSLMVADRALRAAEDADDPLRIATAQWNLGHVLLSTAGDEHAAADVARSAAEDLHRALSTPEALAVQGALELVAVVAQARTRRAWAAREHLEARVRPLAEQVGEGNVQWTVFGPTNLELHAVSVEMLAGDATEALRLADQVDTTQLPSRERQFTFILEVARCYDLRREDAAVLVHLLELEELAPEDLERSPLARELVLSLVERSRPTYRRKATALAERLSLL</sequence>
<dbReference type="InterPro" id="IPR011990">
    <property type="entry name" value="TPR-like_helical_dom_sf"/>
</dbReference>
<organism evidence="3 4">
    <name type="scientific">Streptomyces finlayi</name>
    <dbReference type="NCBI Taxonomy" id="67296"/>
    <lineage>
        <taxon>Bacteria</taxon>
        <taxon>Bacillati</taxon>
        <taxon>Actinomycetota</taxon>
        <taxon>Actinomycetes</taxon>
        <taxon>Kitasatosporales</taxon>
        <taxon>Streptomycetaceae</taxon>
        <taxon>Streptomyces</taxon>
    </lineage>
</organism>
<reference evidence="3" key="1">
    <citation type="journal article" date="2014" name="Int. J. Syst. Evol. Microbiol.">
        <title>Complete genome sequence of Corynebacterium casei LMG S-19264T (=DSM 44701T), isolated from a smear-ripened cheese.</title>
        <authorList>
            <consortium name="US DOE Joint Genome Institute (JGI-PGF)"/>
            <person name="Walter F."/>
            <person name="Albersmeier A."/>
            <person name="Kalinowski J."/>
            <person name="Ruckert C."/>
        </authorList>
    </citation>
    <scope>NUCLEOTIDE SEQUENCE</scope>
    <source>
        <strain evidence="3">JCM 4637</strain>
    </source>
</reference>
<dbReference type="RefSeq" id="WP_189828239.1">
    <property type="nucleotide sequence ID" value="NZ_BMVC01000024.1"/>
</dbReference>
<keyword evidence="1" id="KW-0238">DNA-binding</keyword>
<dbReference type="PANTHER" id="PTHR46797">
    <property type="entry name" value="HTH-TYPE TRANSCRIPTIONAL REGULATOR"/>
    <property type="match status" value="1"/>
</dbReference>
<proteinExistence type="predicted"/>
<dbReference type="SUPFAM" id="SSF47413">
    <property type="entry name" value="lambda repressor-like DNA-binding domains"/>
    <property type="match status" value="1"/>
</dbReference>
<dbReference type="Gene3D" id="1.25.40.10">
    <property type="entry name" value="Tetratricopeptide repeat domain"/>
    <property type="match status" value="1"/>
</dbReference>
<dbReference type="GO" id="GO:0005829">
    <property type="term" value="C:cytosol"/>
    <property type="evidence" value="ECO:0007669"/>
    <property type="project" value="TreeGrafter"/>
</dbReference>
<dbReference type="Gene3D" id="1.10.260.40">
    <property type="entry name" value="lambda repressor-like DNA-binding domains"/>
    <property type="match status" value="1"/>
</dbReference>